<feature type="domain" description="N-acetyltransferase" evidence="1">
    <location>
        <begin position="99"/>
        <end position="226"/>
    </location>
</feature>
<proteinExistence type="predicted"/>
<dbReference type="GO" id="GO:0016747">
    <property type="term" value="F:acyltransferase activity, transferring groups other than amino-acyl groups"/>
    <property type="evidence" value="ECO:0007669"/>
    <property type="project" value="InterPro"/>
</dbReference>
<gene>
    <name evidence="2" type="ORF">D0Y53_06825</name>
</gene>
<reference evidence="2 3" key="1">
    <citation type="submission" date="2018-08" db="EMBL/GenBank/DDBJ databases">
        <title>Lysobacter weifangensis sp. nov., a new member of the family 'Xanthomonadaceae', isolated from soil in a farmland.</title>
        <authorList>
            <person name="Zhao H."/>
        </authorList>
    </citation>
    <scope>NUCLEOTIDE SEQUENCE [LARGE SCALE GENOMIC DNA]</scope>
    <source>
        <strain evidence="2 3">WF-2</strain>
    </source>
</reference>
<dbReference type="InterPro" id="IPR013653">
    <property type="entry name" value="GCN5-like_dom"/>
</dbReference>
<evidence type="ECO:0000313" key="3">
    <source>
        <dbReference type="Proteomes" id="UP000262917"/>
    </source>
</evidence>
<dbReference type="Proteomes" id="UP000262917">
    <property type="component" value="Unassembled WGS sequence"/>
</dbReference>
<dbReference type="PROSITE" id="PS51186">
    <property type="entry name" value="GNAT"/>
    <property type="match status" value="1"/>
</dbReference>
<dbReference type="Gene3D" id="3.40.630.30">
    <property type="match status" value="1"/>
</dbReference>
<dbReference type="InterPro" id="IPR000182">
    <property type="entry name" value="GNAT_dom"/>
</dbReference>
<comment type="caution">
    <text evidence="2">The sequence shown here is derived from an EMBL/GenBank/DDBJ whole genome shotgun (WGS) entry which is preliminary data.</text>
</comment>
<accession>A0A372DMU6</accession>
<evidence type="ECO:0000259" key="1">
    <source>
        <dbReference type="PROSITE" id="PS51186"/>
    </source>
</evidence>
<keyword evidence="2" id="KW-0808">Transferase</keyword>
<dbReference type="InterPro" id="IPR016181">
    <property type="entry name" value="Acyl_CoA_acyltransferase"/>
</dbReference>
<dbReference type="OrthoDB" id="9796919at2"/>
<protein>
    <submittedName>
        <fullName evidence="2">GNAT family N-acetyltransferase</fullName>
    </submittedName>
</protein>
<dbReference type="CDD" id="cd04301">
    <property type="entry name" value="NAT_SF"/>
    <property type="match status" value="1"/>
</dbReference>
<sequence length="226" mass="24971">MDANPLDNPFWSSLRTRHRGIARVAGEVARYPAEYAPFLGIAHAHSALGGALDALVAAGESVYLLGVAPAAVPRGWALQAFRPLAQMVRETPMDVIAGPDVRPLADADRAEVLALVALVYPHYFRERTMELGRYFGIRVEGRLAAMIGERLGNDAATELSAICTHPEFTGRGLARRLTAWLANDVLAQGRMPFLHVSHENARARALYERMGFRLRRDIGFWSLRRS</sequence>
<keyword evidence="3" id="KW-1185">Reference proteome</keyword>
<evidence type="ECO:0000313" key="2">
    <source>
        <dbReference type="EMBL" id="RFP60846.1"/>
    </source>
</evidence>
<dbReference type="Pfam" id="PF08445">
    <property type="entry name" value="FR47"/>
    <property type="match status" value="1"/>
</dbReference>
<dbReference type="AlphaFoldDB" id="A0A372DMU6"/>
<name>A0A372DMU6_9GAMM</name>
<dbReference type="RefSeq" id="WP_117202454.1">
    <property type="nucleotide sequence ID" value="NZ_JBHTBK010000002.1"/>
</dbReference>
<dbReference type="EMBL" id="QVPD01000005">
    <property type="protein sequence ID" value="RFP60846.1"/>
    <property type="molecule type" value="Genomic_DNA"/>
</dbReference>
<organism evidence="2 3">
    <name type="scientific">Cognatiluteimonas weifangensis</name>
    <dbReference type="NCBI Taxonomy" id="2303539"/>
    <lineage>
        <taxon>Bacteria</taxon>
        <taxon>Pseudomonadati</taxon>
        <taxon>Pseudomonadota</taxon>
        <taxon>Gammaproteobacteria</taxon>
        <taxon>Lysobacterales</taxon>
        <taxon>Lysobacteraceae</taxon>
        <taxon>Cognatiluteimonas</taxon>
    </lineage>
</organism>
<dbReference type="SUPFAM" id="SSF55729">
    <property type="entry name" value="Acyl-CoA N-acyltransferases (Nat)"/>
    <property type="match status" value="1"/>
</dbReference>